<sequence length="83" mass="8812">MVELARDEVTVDMNVLTIVRGLAEAAHNSGLSTASDVARLRDQLCARGAPVGVVEEELEKTSDDETASKYRIATRAAKAHSGS</sequence>
<gene>
    <name evidence="1" type="ORF">M427DRAFT_30568</name>
</gene>
<protein>
    <submittedName>
        <fullName evidence="1">Uncharacterized protein</fullName>
    </submittedName>
</protein>
<proteinExistence type="predicted"/>
<dbReference type="Proteomes" id="UP000070544">
    <property type="component" value="Unassembled WGS sequence"/>
</dbReference>
<reference evidence="1 2" key="1">
    <citation type="journal article" date="2015" name="Genome Biol. Evol.">
        <title>Phylogenomic analyses indicate that early fungi evolved digesting cell walls of algal ancestors of land plants.</title>
        <authorList>
            <person name="Chang Y."/>
            <person name="Wang S."/>
            <person name="Sekimoto S."/>
            <person name="Aerts A.L."/>
            <person name="Choi C."/>
            <person name="Clum A."/>
            <person name="LaButti K.M."/>
            <person name="Lindquist E.A."/>
            <person name="Yee Ngan C."/>
            <person name="Ohm R.A."/>
            <person name="Salamov A.A."/>
            <person name="Grigoriev I.V."/>
            <person name="Spatafora J.W."/>
            <person name="Berbee M.L."/>
        </authorList>
    </citation>
    <scope>NUCLEOTIDE SEQUENCE [LARGE SCALE GENOMIC DNA]</scope>
    <source>
        <strain evidence="1 2">JEL478</strain>
    </source>
</reference>
<evidence type="ECO:0000313" key="2">
    <source>
        <dbReference type="Proteomes" id="UP000070544"/>
    </source>
</evidence>
<dbReference type="AlphaFoldDB" id="A0A139AL08"/>
<keyword evidence="2" id="KW-1185">Reference proteome</keyword>
<dbReference type="EMBL" id="KQ965747">
    <property type="protein sequence ID" value="KXS17456.1"/>
    <property type="molecule type" value="Genomic_DNA"/>
</dbReference>
<accession>A0A139AL08</accession>
<organism evidence="1 2">
    <name type="scientific">Gonapodya prolifera (strain JEL478)</name>
    <name type="common">Monoblepharis prolifera</name>
    <dbReference type="NCBI Taxonomy" id="1344416"/>
    <lineage>
        <taxon>Eukaryota</taxon>
        <taxon>Fungi</taxon>
        <taxon>Fungi incertae sedis</taxon>
        <taxon>Chytridiomycota</taxon>
        <taxon>Chytridiomycota incertae sedis</taxon>
        <taxon>Monoblepharidomycetes</taxon>
        <taxon>Monoblepharidales</taxon>
        <taxon>Gonapodyaceae</taxon>
        <taxon>Gonapodya</taxon>
    </lineage>
</organism>
<name>A0A139AL08_GONPJ</name>
<evidence type="ECO:0000313" key="1">
    <source>
        <dbReference type="EMBL" id="KXS17456.1"/>
    </source>
</evidence>